<dbReference type="EMBL" id="LUUH01000030">
    <property type="protein sequence ID" value="OAI07040.1"/>
    <property type="molecule type" value="Genomic_DNA"/>
</dbReference>
<evidence type="ECO:0000313" key="5">
    <source>
        <dbReference type="Proteomes" id="UP000077763"/>
    </source>
</evidence>
<evidence type="ECO:0000313" key="4">
    <source>
        <dbReference type="EMBL" id="OAI07040.1"/>
    </source>
</evidence>
<feature type="compositionally biased region" description="Low complexity" evidence="2">
    <location>
        <begin position="11"/>
        <end position="20"/>
    </location>
</feature>
<evidence type="ECO:0000259" key="3">
    <source>
        <dbReference type="PROSITE" id="PS50846"/>
    </source>
</evidence>
<proteinExistence type="predicted"/>
<dbReference type="PROSITE" id="PS50846">
    <property type="entry name" value="HMA_2"/>
    <property type="match status" value="1"/>
</dbReference>
<feature type="domain" description="HMA" evidence="3">
    <location>
        <begin position="20"/>
        <end position="86"/>
    </location>
</feature>
<dbReference type="InterPro" id="IPR001802">
    <property type="entry name" value="MerP/CopZ"/>
</dbReference>
<organism evidence="4 5">
    <name type="scientific">Methylomonas methanica</name>
    <dbReference type="NCBI Taxonomy" id="421"/>
    <lineage>
        <taxon>Bacteria</taxon>
        <taxon>Pseudomonadati</taxon>
        <taxon>Pseudomonadota</taxon>
        <taxon>Gammaproteobacteria</taxon>
        <taxon>Methylococcales</taxon>
        <taxon>Methylococcaceae</taxon>
        <taxon>Methylomonas</taxon>
    </lineage>
</organism>
<feature type="region of interest" description="Disordered" evidence="2">
    <location>
        <begin position="1"/>
        <end position="20"/>
    </location>
</feature>
<dbReference type="InterPro" id="IPR036163">
    <property type="entry name" value="HMA_dom_sf"/>
</dbReference>
<dbReference type="InterPro" id="IPR006121">
    <property type="entry name" value="HMA_dom"/>
</dbReference>
<evidence type="ECO:0000256" key="2">
    <source>
        <dbReference type="SAM" id="MobiDB-lite"/>
    </source>
</evidence>
<keyword evidence="1" id="KW-0479">Metal-binding</keyword>
<accession>A0A177MQ50</accession>
<protein>
    <recommendedName>
        <fullName evidence="3">HMA domain-containing protein</fullName>
    </recommendedName>
</protein>
<gene>
    <name evidence="4" type="ORF">A1353_07970</name>
</gene>
<dbReference type="PRINTS" id="PR00946">
    <property type="entry name" value="HGSCAVENGER"/>
</dbReference>
<sequence>MQTASAEATAVSVQNKNSSQSVTLDMQNMTCAMCKVTIKKALQGVEGVQKVSVDGDSKIADVTFDPQKTSIEALIKATTNAGYPATVHQPK</sequence>
<dbReference type="Pfam" id="PF00403">
    <property type="entry name" value="HMA"/>
    <property type="match status" value="1"/>
</dbReference>
<comment type="caution">
    <text evidence="4">The sequence shown here is derived from an EMBL/GenBank/DDBJ whole genome shotgun (WGS) entry which is preliminary data.</text>
</comment>
<dbReference type="FunFam" id="3.30.70.100:FF:000001">
    <property type="entry name" value="ATPase copper transporting beta"/>
    <property type="match status" value="1"/>
</dbReference>
<dbReference type="PANTHER" id="PTHR46594:SF4">
    <property type="entry name" value="P-TYPE CATION-TRANSPORTING ATPASE"/>
    <property type="match status" value="1"/>
</dbReference>
<dbReference type="SUPFAM" id="SSF55008">
    <property type="entry name" value="HMA, heavy metal-associated domain"/>
    <property type="match status" value="1"/>
</dbReference>
<name>A0A177MQ50_METMH</name>
<dbReference type="AlphaFoldDB" id="A0A177MQ50"/>
<dbReference type="GO" id="GO:0046872">
    <property type="term" value="F:metal ion binding"/>
    <property type="evidence" value="ECO:0007669"/>
    <property type="project" value="UniProtKB-KW"/>
</dbReference>
<dbReference type="PANTHER" id="PTHR46594">
    <property type="entry name" value="P-TYPE CATION-TRANSPORTING ATPASE"/>
    <property type="match status" value="1"/>
</dbReference>
<dbReference type="Gene3D" id="3.30.70.100">
    <property type="match status" value="1"/>
</dbReference>
<reference evidence="5" key="1">
    <citation type="submission" date="2016-03" db="EMBL/GenBank/DDBJ databases">
        <authorList>
            <person name="Heylen K."/>
            <person name="De Vos P."/>
            <person name="Vekeman B."/>
        </authorList>
    </citation>
    <scope>NUCLEOTIDE SEQUENCE [LARGE SCALE GENOMIC DNA]</scope>
    <source>
        <strain evidence="5">R-45371</strain>
    </source>
</reference>
<dbReference type="Proteomes" id="UP000077763">
    <property type="component" value="Unassembled WGS sequence"/>
</dbReference>
<evidence type="ECO:0000256" key="1">
    <source>
        <dbReference type="ARBA" id="ARBA00022723"/>
    </source>
</evidence>
<dbReference type="CDD" id="cd00371">
    <property type="entry name" value="HMA"/>
    <property type="match status" value="1"/>
</dbReference>